<sequence length="140" mass="16323">MPSDSREALAAYRDGLDQVEQMEYYHEQLKVKKQHERQMVSSADSSQPMRSNVTKIDNSSLENDANKIIAQWLLQYLPHLNQEDLANYCKHLVDDGFDSVGFVEKELVSGDLVFMKKAHRRVMERHLRDWKQRGSDGEIE</sequence>
<dbReference type="AlphaFoldDB" id="A0ABD3MN81"/>
<organism evidence="2 3">
    <name type="scientific">Stephanodiscus triporus</name>
    <dbReference type="NCBI Taxonomy" id="2934178"/>
    <lineage>
        <taxon>Eukaryota</taxon>
        <taxon>Sar</taxon>
        <taxon>Stramenopiles</taxon>
        <taxon>Ochrophyta</taxon>
        <taxon>Bacillariophyta</taxon>
        <taxon>Coscinodiscophyceae</taxon>
        <taxon>Thalassiosirophycidae</taxon>
        <taxon>Stephanodiscales</taxon>
        <taxon>Stephanodiscaceae</taxon>
        <taxon>Stephanodiscus</taxon>
    </lineage>
</organism>
<evidence type="ECO:0000256" key="1">
    <source>
        <dbReference type="SAM" id="MobiDB-lite"/>
    </source>
</evidence>
<reference evidence="2 3" key="1">
    <citation type="submission" date="2024-10" db="EMBL/GenBank/DDBJ databases">
        <title>Updated reference genomes for cyclostephanoid diatoms.</title>
        <authorList>
            <person name="Roberts W.R."/>
            <person name="Alverson A.J."/>
        </authorList>
    </citation>
    <scope>NUCLEOTIDE SEQUENCE [LARGE SCALE GENOMIC DNA]</scope>
    <source>
        <strain evidence="2 3">AJA276-08</strain>
    </source>
</reference>
<comment type="caution">
    <text evidence="2">The sequence shown here is derived from an EMBL/GenBank/DDBJ whole genome shotgun (WGS) entry which is preliminary data.</text>
</comment>
<dbReference type="Proteomes" id="UP001530315">
    <property type="component" value="Unassembled WGS sequence"/>
</dbReference>
<proteinExistence type="predicted"/>
<feature type="compositionally biased region" description="Polar residues" evidence="1">
    <location>
        <begin position="39"/>
        <end position="58"/>
    </location>
</feature>
<name>A0ABD3MN81_9STRA</name>
<evidence type="ECO:0008006" key="4">
    <source>
        <dbReference type="Google" id="ProtNLM"/>
    </source>
</evidence>
<keyword evidence="3" id="KW-1185">Reference proteome</keyword>
<accession>A0ABD3MN81</accession>
<gene>
    <name evidence="2" type="ORF">ACHAW5_005125</name>
</gene>
<protein>
    <recommendedName>
        <fullName evidence="4">SAM domain-containing protein</fullName>
    </recommendedName>
</protein>
<evidence type="ECO:0000313" key="3">
    <source>
        <dbReference type="Proteomes" id="UP001530315"/>
    </source>
</evidence>
<feature type="region of interest" description="Disordered" evidence="1">
    <location>
        <begin position="33"/>
        <end position="58"/>
    </location>
</feature>
<evidence type="ECO:0000313" key="2">
    <source>
        <dbReference type="EMBL" id="KAL3764384.1"/>
    </source>
</evidence>
<dbReference type="EMBL" id="JALLAZ020001776">
    <property type="protein sequence ID" value="KAL3764384.1"/>
    <property type="molecule type" value="Genomic_DNA"/>
</dbReference>